<comment type="function">
    <text evidence="2">Involved in pyrimidine catabolism. May facilitate the hydrolysis of carbamate, a reaction that can also occur spontaneously.</text>
</comment>
<dbReference type="InterPro" id="IPR019913">
    <property type="entry name" value="Pyrimidine_utilisation_RutD"/>
</dbReference>
<comment type="caution">
    <text evidence="4">The sequence shown here is derived from an EMBL/GenBank/DDBJ whole genome shotgun (WGS) entry which is preliminary data.</text>
</comment>
<name>A0A0F5JZS3_9BURK</name>
<keyword evidence="1 2" id="KW-0378">Hydrolase</keyword>
<dbReference type="Gene3D" id="3.40.50.1820">
    <property type="entry name" value="alpha/beta hydrolase"/>
    <property type="match status" value="1"/>
</dbReference>
<evidence type="ECO:0000313" key="4">
    <source>
        <dbReference type="EMBL" id="KKB62812.1"/>
    </source>
</evidence>
<dbReference type="GO" id="GO:0019740">
    <property type="term" value="P:nitrogen utilization"/>
    <property type="evidence" value="ECO:0007669"/>
    <property type="project" value="UniProtKB-UniRule"/>
</dbReference>
<dbReference type="PANTHER" id="PTHR43798">
    <property type="entry name" value="MONOACYLGLYCEROL LIPASE"/>
    <property type="match status" value="1"/>
</dbReference>
<feature type="domain" description="AB hydrolase-1" evidence="3">
    <location>
        <begin position="18"/>
        <end position="135"/>
    </location>
</feature>
<dbReference type="InterPro" id="IPR000073">
    <property type="entry name" value="AB_hydrolase_1"/>
</dbReference>
<dbReference type="EC" id="3.5.1.-" evidence="2"/>
<dbReference type="InterPro" id="IPR050266">
    <property type="entry name" value="AB_hydrolase_sf"/>
</dbReference>
<protein>
    <recommendedName>
        <fullName evidence="2">Putative carbamate hydrolase RutD</fullName>
        <ecNumber evidence="2">3.5.1.-</ecNumber>
    </recommendedName>
    <alternativeName>
        <fullName evidence="2">Aminohydrolase</fullName>
    </alternativeName>
</protein>
<reference evidence="4 5" key="1">
    <citation type="submission" date="2015-03" db="EMBL/GenBank/DDBJ databases">
        <title>Draft Genome Sequence of Burkholderia andropogonis type strain ICMP2807, isolated from Sorghum bicolor.</title>
        <authorList>
            <person name="Lopes-Santos L."/>
            <person name="Castro D.B."/>
            <person name="Ottoboni L.M."/>
            <person name="Park D."/>
            <person name="Weirc B.S."/>
            <person name="Destefano S.A."/>
        </authorList>
    </citation>
    <scope>NUCLEOTIDE SEQUENCE [LARGE SCALE GENOMIC DNA]</scope>
    <source>
        <strain evidence="4 5">ICMP2807</strain>
    </source>
</reference>
<dbReference type="InterPro" id="IPR029058">
    <property type="entry name" value="AB_hydrolase_fold"/>
</dbReference>
<dbReference type="EMBL" id="LAQU01000015">
    <property type="protein sequence ID" value="KKB62812.1"/>
    <property type="molecule type" value="Genomic_DNA"/>
</dbReference>
<dbReference type="NCBIfam" id="TIGR03611">
    <property type="entry name" value="RutD"/>
    <property type="match status" value="1"/>
</dbReference>
<dbReference type="RefSeq" id="WP_046153244.1">
    <property type="nucleotide sequence ID" value="NZ_CADFGU010000007.1"/>
</dbReference>
<dbReference type="PANTHER" id="PTHR43798:SF5">
    <property type="entry name" value="MONOACYLGLYCEROL LIPASE ABHD6"/>
    <property type="match status" value="1"/>
</dbReference>
<dbReference type="GO" id="GO:0046464">
    <property type="term" value="P:acylglycerol catabolic process"/>
    <property type="evidence" value="ECO:0007669"/>
    <property type="project" value="TreeGrafter"/>
</dbReference>
<sequence length="265" mass="28471">MTHSLHFEVHGPRNETTPVVLLSSGLGGSANYWRPQMGALREQGFQVIVYDQRGTGRSPATLPDNHTIGAMASDVIDVMEATGVASCHFVGHALGGLVGMQLALDAPERLNSLTLINAWPAMRSATRRCFDARLQLLDHAGVRPYVEAQPIFLYPATWIEAHPAQVETEVEHAIYGFPPISNMRRRIAALKAFDATEQLSSITVPTLVVAAQDDVLVPSSASHALCAGLPAATLHMMAHGGHACNITCPDAFNCTLLDFLAGLRC</sequence>
<evidence type="ECO:0000256" key="1">
    <source>
        <dbReference type="ARBA" id="ARBA00022801"/>
    </source>
</evidence>
<dbReference type="STRING" id="28092.WM40_14890"/>
<dbReference type="PRINTS" id="PR00111">
    <property type="entry name" value="ABHYDROLASE"/>
</dbReference>
<dbReference type="GO" id="GO:0016811">
    <property type="term" value="F:hydrolase activity, acting on carbon-nitrogen (but not peptide) bonds, in linear amides"/>
    <property type="evidence" value="ECO:0007669"/>
    <property type="project" value="InterPro"/>
</dbReference>
<keyword evidence="5" id="KW-1185">Reference proteome</keyword>
<evidence type="ECO:0000313" key="5">
    <source>
        <dbReference type="Proteomes" id="UP000033618"/>
    </source>
</evidence>
<dbReference type="SUPFAM" id="SSF53474">
    <property type="entry name" value="alpha/beta-Hydrolases"/>
    <property type="match status" value="1"/>
</dbReference>
<dbReference type="HAMAP" id="MF_00832">
    <property type="entry name" value="RutD"/>
    <property type="match status" value="1"/>
</dbReference>
<comment type="similarity">
    <text evidence="2">Belongs to the AB hydrolase superfamily. Hydrolase RutD family.</text>
</comment>
<dbReference type="GO" id="GO:0016020">
    <property type="term" value="C:membrane"/>
    <property type="evidence" value="ECO:0007669"/>
    <property type="project" value="TreeGrafter"/>
</dbReference>
<dbReference type="Proteomes" id="UP000033618">
    <property type="component" value="Unassembled WGS sequence"/>
</dbReference>
<dbReference type="AlphaFoldDB" id="A0A0F5JZS3"/>
<evidence type="ECO:0000259" key="3">
    <source>
        <dbReference type="Pfam" id="PF00561"/>
    </source>
</evidence>
<dbReference type="PATRIC" id="fig|28092.6.peg.3517"/>
<comment type="catalytic activity">
    <reaction evidence="2">
        <text>carbamate + 2 H(+) = NH4(+) + CO2</text>
        <dbReference type="Rhea" id="RHEA:15649"/>
        <dbReference type="ChEBI" id="CHEBI:13941"/>
        <dbReference type="ChEBI" id="CHEBI:15378"/>
        <dbReference type="ChEBI" id="CHEBI:16526"/>
        <dbReference type="ChEBI" id="CHEBI:28938"/>
    </reaction>
</comment>
<dbReference type="GO" id="GO:0047372">
    <property type="term" value="F:monoacylglycerol lipase activity"/>
    <property type="evidence" value="ECO:0007669"/>
    <property type="project" value="TreeGrafter"/>
</dbReference>
<dbReference type="OrthoDB" id="8562572at2"/>
<dbReference type="GO" id="GO:0006212">
    <property type="term" value="P:uracil catabolic process"/>
    <property type="evidence" value="ECO:0007669"/>
    <property type="project" value="UniProtKB-UniRule"/>
</dbReference>
<gene>
    <name evidence="2" type="primary">rutD</name>
    <name evidence="4" type="ORF">WM40_14890</name>
</gene>
<evidence type="ECO:0000256" key="2">
    <source>
        <dbReference type="HAMAP-Rule" id="MF_00832"/>
    </source>
</evidence>
<dbReference type="Pfam" id="PF00561">
    <property type="entry name" value="Abhydrolase_1"/>
    <property type="match status" value="1"/>
</dbReference>
<accession>A0A0F5JZS3</accession>
<organism evidence="4 5">
    <name type="scientific">Robbsia andropogonis</name>
    <dbReference type="NCBI Taxonomy" id="28092"/>
    <lineage>
        <taxon>Bacteria</taxon>
        <taxon>Pseudomonadati</taxon>
        <taxon>Pseudomonadota</taxon>
        <taxon>Betaproteobacteria</taxon>
        <taxon>Burkholderiales</taxon>
        <taxon>Burkholderiaceae</taxon>
        <taxon>Robbsia</taxon>
    </lineage>
</organism>
<proteinExistence type="inferred from homology"/>